<dbReference type="GeneID" id="18764683"/>
<dbReference type="HOGENOM" id="CLU_1415471_0_0_1"/>
<accession>K1WJF4</accession>
<sequence length="192" mass="20019">MIILRVLGYYGMAVCVAKFCLQTGIQNIPSCAQDADDREPVDNHAGPSPSVRMPPAQRPPVPSTPMAVPSDGFAPRRLNPGAILPTSASTAAGSADDSAYHTPMSVAIAVPAVTSTTDPSPSSTVAGSAGDDRAGKYLLPIGLTTSAIRRHGVDGFLHIVTRAGFFLAESRGIDNSPGKRARMGGWQHRTAR</sequence>
<organism evidence="2 3">
    <name type="scientific">Marssonina brunnea f. sp. multigermtubi (strain MB_m1)</name>
    <name type="common">Marssonina leaf spot fungus</name>
    <dbReference type="NCBI Taxonomy" id="1072389"/>
    <lineage>
        <taxon>Eukaryota</taxon>
        <taxon>Fungi</taxon>
        <taxon>Dikarya</taxon>
        <taxon>Ascomycota</taxon>
        <taxon>Pezizomycotina</taxon>
        <taxon>Leotiomycetes</taxon>
        <taxon>Helotiales</taxon>
        <taxon>Drepanopezizaceae</taxon>
        <taxon>Drepanopeziza</taxon>
    </lineage>
</organism>
<dbReference type="AlphaFoldDB" id="K1WJF4"/>
<reference evidence="2 3" key="1">
    <citation type="journal article" date="2012" name="BMC Genomics">
        <title>Sequencing the genome of Marssonina brunnea reveals fungus-poplar co-evolution.</title>
        <authorList>
            <person name="Zhu S."/>
            <person name="Cao Y.-Z."/>
            <person name="Jiang C."/>
            <person name="Tan B.-Y."/>
            <person name="Wang Z."/>
            <person name="Feng S."/>
            <person name="Zhang L."/>
            <person name="Su X.-H."/>
            <person name="Brejova B."/>
            <person name="Vinar T."/>
            <person name="Xu M."/>
            <person name="Wang M.-X."/>
            <person name="Zhang S.-G."/>
            <person name="Huang M.-R."/>
            <person name="Wu R."/>
            <person name="Zhou Y."/>
        </authorList>
    </citation>
    <scope>NUCLEOTIDE SEQUENCE [LARGE SCALE GENOMIC DNA]</scope>
    <source>
        <strain evidence="2 3">MB_m1</strain>
    </source>
</reference>
<feature type="region of interest" description="Disordered" evidence="1">
    <location>
        <begin position="33"/>
        <end position="65"/>
    </location>
</feature>
<gene>
    <name evidence="2" type="ORF">MBM_08748</name>
</gene>
<dbReference type="KEGG" id="mbe:MBM_08748"/>
<evidence type="ECO:0000313" key="2">
    <source>
        <dbReference type="EMBL" id="EKD12986.1"/>
    </source>
</evidence>
<proteinExistence type="predicted"/>
<keyword evidence="3" id="KW-1185">Reference proteome</keyword>
<protein>
    <submittedName>
        <fullName evidence="2">Uncharacterized protein</fullName>
    </submittedName>
</protein>
<evidence type="ECO:0000313" key="3">
    <source>
        <dbReference type="Proteomes" id="UP000006753"/>
    </source>
</evidence>
<dbReference type="EMBL" id="JH921452">
    <property type="protein sequence ID" value="EKD12986.1"/>
    <property type="molecule type" value="Genomic_DNA"/>
</dbReference>
<dbReference type="OrthoDB" id="10563625at2759"/>
<dbReference type="InParanoid" id="K1WJF4"/>
<evidence type="ECO:0000256" key="1">
    <source>
        <dbReference type="SAM" id="MobiDB-lite"/>
    </source>
</evidence>
<dbReference type="Proteomes" id="UP000006753">
    <property type="component" value="Unassembled WGS sequence"/>
</dbReference>
<name>K1WJF4_MARBU</name>